<sequence length="97" mass="10655">MADPDVVVVDNPDAHRYEARDADGTVLGFSAYRRSGEVVVITHTEVDDSQEGRGIGSVLVRGALDDIRASGRTVRPVCPFVRAWIDRHEDYADLVSD</sequence>
<dbReference type="Proteomes" id="UP000683575">
    <property type="component" value="Chromosome"/>
</dbReference>
<name>A0A975XZF4_9ACTN</name>
<gene>
    <name evidence="2" type="ORF">KRR39_17225</name>
</gene>
<dbReference type="RefSeq" id="WP_216938715.1">
    <property type="nucleotide sequence ID" value="NZ_CP077062.1"/>
</dbReference>
<accession>A0A975XZF4</accession>
<dbReference type="PANTHER" id="PTHR31435">
    <property type="entry name" value="PROTEIN NATD1"/>
    <property type="match status" value="1"/>
</dbReference>
<reference evidence="2" key="1">
    <citation type="submission" date="2021-06" db="EMBL/GenBank/DDBJ databases">
        <title>Complete genome sequence of Nocardioides sp. G188.</title>
        <authorList>
            <person name="Im W.-T."/>
        </authorList>
    </citation>
    <scope>NUCLEOTIDE SEQUENCE</scope>
    <source>
        <strain evidence="2">G188</strain>
    </source>
</reference>
<dbReference type="PROSITE" id="PS51729">
    <property type="entry name" value="GNAT_YJDJ"/>
    <property type="match status" value="1"/>
</dbReference>
<organism evidence="2 3">
    <name type="scientific">Nocardioides panacis</name>
    <dbReference type="NCBI Taxonomy" id="2849501"/>
    <lineage>
        <taxon>Bacteria</taxon>
        <taxon>Bacillati</taxon>
        <taxon>Actinomycetota</taxon>
        <taxon>Actinomycetes</taxon>
        <taxon>Propionibacteriales</taxon>
        <taxon>Nocardioidaceae</taxon>
        <taxon>Nocardioides</taxon>
    </lineage>
</organism>
<dbReference type="PANTHER" id="PTHR31435:SF10">
    <property type="entry name" value="BSR4717 PROTEIN"/>
    <property type="match status" value="1"/>
</dbReference>
<dbReference type="InterPro" id="IPR031165">
    <property type="entry name" value="GNAT_YJDJ"/>
</dbReference>
<evidence type="ECO:0000313" key="2">
    <source>
        <dbReference type="EMBL" id="QWZ07204.1"/>
    </source>
</evidence>
<evidence type="ECO:0000259" key="1">
    <source>
        <dbReference type="PROSITE" id="PS51729"/>
    </source>
</evidence>
<proteinExistence type="predicted"/>
<dbReference type="InterPro" id="IPR045057">
    <property type="entry name" value="Gcn5-rel_NAT"/>
</dbReference>
<dbReference type="EMBL" id="CP077062">
    <property type="protein sequence ID" value="QWZ07204.1"/>
    <property type="molecule type" value="Genomic_DNA"/>
</dbReference>
<feature type="domain" description="N-acetyltransferase" evidence="1">
    <location>
        <begin position="9"/>
        <end position="96"/>
    </location>
</feature>
<dbReference type="KEGG" id="nps:KRR39_17225"/>
<evidence type="ECO:0000313" key="3">
    <source>
        <dbReference type="Proteomes" id="UP000683575"/>
    </source>
</evidence>
<protein>
    <submittedName>
        <fullName evidence="2">N-acetyltransferase</fullName>
    </submittedName>
</protein>
<dbReference type="Pfam" id="PF14542">
    <property type="entry name" value="Acetyltransf_CG"/>
    <property type="match status" value="1"/>
</dbReference>
<keyword evidence="3" id="KW-1185">Reference proteome</keyword>
<dbReference type="AlphaFoldDB" id="A0A975XZF4"/>